<name>A0ABS2MS66_9FIRM</name>
<feature type="transmembrane region" description="Helical" evidence="5">
    <location>
        <begin position="65"/>
        <end position="82"/>
    </location>
</feature>
<comment type="subcellular location">
    <subcellularLocation>
        <location evidence="1">Membrane</location>
        <topology evidence="1">Multi-pass membrane protein</topology>
    </subcellularLocation>
</comment>
<feature type="transmembrane region" description="Helical" evidence="5">
    <location>
        <begin position="6"/>
        <end position="26"/>
    </location>
</feature>
<feature type="transmembrane region" description="Helical" evidence="5">
    <location>
        <begin position="137"/>
        <end position="170"/>
    </location>
</feature>
<dbReference type="Pfam" id="PF04172">
    <property type="entry name" value="LrgB"/>
    <property type="match status" value="1"/>
</dbReference>
<reference evidence="6 7" key="1">
    <citation type="submission" date="2021-01" db="EMBL/GenBank/DDBJ databases">
        <title>Genomic Encyclopedia of Type Strains, Phase IV (KMG-IV): sequencing the most valuable type-strain genomes for metagenomic binning, comparative biology and taxonomic classification.</title>
        <authorList>
            <person name="Goeker M."/>
        </authorList>
    </citation>
    <scope>NUCLEOTIDE SEQUENCE [LARGE SCALE GENOMIC DNA]</scope>
    <source>
        <strain evidence="6 7">DSM 24436</strain>
    </source>
</reference>
<dbReference type="InterPro" id="IPR007300">
    <property type="entry name" value="CidB/LrgB"/>
</dbReference>
<keyword evidence="4 5" id="KW-0472">Membrane</keyword>
<keyword evidence="6" id="KW-0378">Hydrolase</keyword>
<evidence type="ECO:0000256" key="5">
    <source>
        <dbReference type="SAM" id="Phobius"/>
    </source>
</evidence>
<accession>A0ABS2MS66</accession>
<dbReference type="Proteomes" id="UP000767854">
    <property type="component" value="Unassembled WGS sequence"/>
</dbReference>
<protein>
    <submittedName>
        <fullName evidence="6">Murein hydrolase (TIGR00659 family)</fullName>
    </submittedName>
</protein>
<evidence type="ECO:0000256" key="1">
    <source>
        <dbReference type="ARBA" id="ARBA00004141"/>
    </source>
</evidence>
<evidence type="ECO:0000256" key="3">
    <source>
        <dbReference type="ARBA" id="ARBA00022989"/>
    </source>
</evidence>
<evidence type="ECO:0000313" key="7">
    <source>
        <dbReference type="Proteomes" id="UP000767854"/>
    </source>
</evidence>
<evidence type="ECO:0000256" key="2">
    <source>
        <dbReference type="ARBA" id="ARBA00022692"/>
    </source>
</evidence>
<dbReference type="PANTHER" id="PTHR30249">
    <property type="entry name" value="PUTATIVE SEROTONIN TRANSPORTER"/>
    <property type="match status" value="1"/>
</dbReference>
<keyword evidence="7" id="KW-1185">Reference proteome</keyword>
<keyword evidence="3 5" id="KW-1133">Transmembrane helix</keyword>
<evidence type="ECO:0000313" key="6">
    <source>
        <dbReference type="EMBL" id="MBM7562249.1"/>
    </source>
</evidence>
<gene>
    <name evidence="6" type="ORF">JOC49_001792</name>
</gene>
<keyword evidence="2 5" id="KW-0812">Transmembrane</keyword>
<feature type="transmembrane region" description="Helical" evidence="5">
    <location>
        <begin position="38"/>
        <end position="59"/>
    </location>
</feature>
<dbReference type="PANTHER" id="PTHR30249:SF0">
    <property type="entry name" value="PLASTIDAL GLYCOLATE_GLYCERATE TRANSLOCATOR 1, CHLOROPLASTIC"/>
    <property type="match status" value="1"/>
</dbReference>
<feature type="transmembrane region" description="Helical" evidence="5">
    <location>
        <begin position="94"/>
        <end position="117"/>
    </location>
</feature>
<dbReference type="GO" id="GO:0016787">
    <property type="term" value="F:hydrolase activity"/>
    <property type="evidence" value="ECO:0007669"/>
    <property type="project" value="UniProtKB-KW"/>
</dbReference>
<organism evidence="6 7">
    <name type="scientific">Fusibacter tunisiensis</name>
    <dbReference type="NCBI Taxonomy" id="1008308"/>
    <lineage>
        <taxon>Bacteria</taxon>
        <taxon>Bacillati</taxon>
        <taxon>Bacillota</taxon>
        <taxon>Clostridia</taxon>
        <taxon>Eubacteriales</taxon>
        <taxon>Eubacteriales Family XII. Incertae Sedis</taxon>
        <taxon>Fusibacter</taxon>
    </lineage>
</organism>
<feature type="transmembrane region" description="Helical" evidence="5">
    <location>
        <begin position="206"/>
        <end position="227"/>
    </location>
</feature>
<dbReference type="RefSeq" id="WP_204664475.1">
    <property type="nucleotide sequence ID" value="NZ_JAFBDT010000014.1"/>
</dbReference>
<dbReference type="EMBL" id="JAFBDT010000014">
    <property type="protein sequence ID" value="MBM7562249.1"/>
    <property type="molecule type" value="Genomic_DNA"/>
</dbReference>
<evidence type="ECO:0000256" key="4">
    <source>
        <dbReference type="ARBA" id="ARBA00023136"/>
    </source>
</evidence>
<proteinExistence type="predicted"/>
<sequence>MADIILTTPAFGIVLTILAYQFGLWVRRKTNSDLANPLLVALISIITLLVVTGIPYESYKLGGDGIHFFLSPLTVALGIMLYRQRNLIFKHFLSLIIGITSGVLASFGSILIMGHFFNLSEDILLSMLPKSITTPMALALTDIIGGIPSITVIMVIITGIGGAFMAPLVLKVLRINNPIAVGTGIGTAAHAVGTSKALEIGEKEGALSSAAIGLAGLITVLLIPFLISFF</sequence>
<comment type="caution">
    <text evidence="6">The sequence shown here is derived from an EMBL/GenBank/DDBJ whole genome shotgun (WGS) entry which is preliminary data.</text>
</comment>